<evidence type="ECO:0000256" key="2">
    <source>
        <dbReference type="ARBA" id="ARBA00022723"/>
    </source>
</evidence>
<dbReference type="Proteomes" id="UP000663879">
    <property type="component" value="Unassembled WGS sequence"/>
</dbReference>
<sequence length="554" mass="65300">MSIERKDQKRHLRSVFVDKLPNQAIQNGELNTQDVLDSIVTRDQRHSSKFLDKEQKFNFQKCVRLYTLMALRLRYNPVFLNRNLSYMESNKRKNIKDKKRLKLNDILHRKKSRSDQKDFSIKIDSIQLEMASDNKKSSSIYLNVYGLFIETNNFEQLISNTQSTINSIPICRIKLTGNHGNYQINSLHKIEASFPIKTIFFFIENNQQKFYLSFSLKNFIESSSNSSNFKTNLINHSTHKPFYISQSVKDMLNNFKNLNFINFTLEKKAKITRQKSIQKITELNVAEKIPNNNSKSNGLTYRFKQNDLKYLETYSNNYKCPFCFLNQTSLTFLIDHMKNSHPRFIFQESSDLSKERIDVYLDECFDGSYSRCLNSFKLNEFNGYSKSCLGPVKHIPGTIFFMYNNWYAKKLRKNNDLDLLNMYHAHFFDDSTESSNRVYYHSLTNIPKHVDSDEDSDVDPEWLKEQSIIMLNEFQDVNEGEKGLMYLWNVHCTKFNLIANSNVYAMCELFLKENLNELVKKDLVKNCILHFVNLVDYNLIKSKDLVKLFDLISC</sequence>
<feature type="domain" description="Polycomb protein SUZ12-like zinc finger" evidence="9">
    <location>
        <begin position="300"/>
        <end position="363"/>
    </location>
</feature>
<dbReference type="Pfam" id="PF09733">
    <property type="entry name" value="VEFS-Box"/>
    <property type="match status" value="1"/>
</dbReference>
<dbReference type="GO" id="GO:0008270">
    <property type="term" value="F:zinc ion binding"/>
    <property type="evidence" value="ECO:0007669"/>
    <property type="project" value="UniProtKB-KW"/>
</dbReference>
<dbReference type="PANTHER" id="PTHR22597">
    <property type="entry name" value="POLYCOMB GROUP PROTEIN"/>
    <property type="match status" value="1"/>
</dbReference>
<comment type="caution">
    <text evidence="10">The sequence shown here is derived from an EMBL/GenBank/DDBJ whole genome shotgun (WGS) entry which is preliminary data.</text>
</comment>
<evidence type="ECO:0000259" key="8">
    <source>
        <dbReference type="Pfam" id="PF09733"/>
    </source>
</evidence>
<comment type="similarity">
    <text evidence="1">Belongs to the VEFS (VRN2-EMF2-FIS2-SU(Z)12) family.</text>
</comment>
<keyword evidence="11" id="KW-1185">Reference proteome</keyword>
<dbReference type="GO" id="GO:0031490">
    <property type="term" value="F:chromatin DNA binding"/>
    <property type="evidence" value="ECO:0007669"/>
    <property type="project" value="TreeGrafter"/>
</dbReference>
<dbReference type="Pfam" id="PF23320">
    <property type="entry name" value="Zn_SUZ12"/>
    <property type="match status" value="1"/>
</dbReference>
<accession>A0A814EED4</accession>
<reference evidence="10" key="1">
    <citation type="submission" date="2021-02" db="EMBL/GenBank/DDBJ databases">
        <authorList>
            <person name="Nowell W R."/>
        </authorList>
    </citation>
    <scope>NUCLEOTIDE SEQUENCE</scope>
    <source>
        <strain evidence="10">Ploen Becks lab</strain>
    </source>
</reference>
<dbReference type="GO" id="GO:0016586">
    <property type="term" value="C:RSC-type complex"/>
    <property type="evidence" value="ECO:0007669"/>
    <property type="project" value="TreeGrafter"/>
</dbReference>
<dbReference type="InterPro" id="IPR019135">
    <property type="entry name" value="Polycomb_protein_VEFS-Box"/>
</dbReference>
<feature type="domain" description="Polycomb protein VEFS-Box" evidence="8">
    <location>
        <begin position="434"/>
        <end position="543"/>
    </location>
</feature>
<dbReference type="AlphaFoldDB" id="A0A814EED4"/>
<proteinExistence type="inferred from homology"/>
<dbReference type="EMBL" id="CAJNOC010003077">
    <property type="protein sequence ID" value="CAF0966608.1"/>
    <property type="molecule type" value="Genomic_DNA"/>
</dbReference>
<evidence type="ECO:0000256" key="5">
    <source>
        <dbReference type="ARBA" id="ARBA00022853"/>
    </source>
</evidence>
<dbReference type="CDD" id="cd21551">
    <property type="entry name" value="VEFS-box_SUZ12"/>
    <property type="match status" value="1"/>
</dbReference>
<keyword evidence="2" id="KW-0479">Metal-binding</keyword>
<keyword evidence="3" id="KW-0863">Zinc-finger</keyword>
<keyword evidence="7" id="KW-0804">Transcription</keyword>
<dbReference type="InterPro" id="IPR057540">
    <property type="entry name" value="Znf_SUZ12"/>
</dbReference>
<evidence type="ECO:0000259" key="9">
    <source>
        <dbReference type="Pfam" id="PF23320"/>
    </source>
</evidence>
<organism evidence="10 11">
    <name type="scientific">Brachionus calyciflorus</name>
    <dbReference type="NCBI Taxonomy" id="104777"/>
    <lineage>
        <taxon>Eukaryota</taxon>
        <taxon>Metazoa</taxon>
        <taxon>Spiralia</taxon>
        <taxon>Gnathifera</taxon>
        <taxon>Rotifera</taxon>
        <taxon>Eurotatoria</taxon>
        <taxon>Monogononta</taxon>
        <taxon>Pseudotrocha</taxon>
        <taxon>Ploima</taxon>
        <taxon>Brachionidae</taxon>
        <taxon>Brachionus</taxon>
    </lineage>
</organism>
<keyword evidence="5" id="KW-0156">Chromatin regulator</keyword>
<dbReference type="OrthoDB" id="166746at2759"/>
<name>A0A814EED4_9BILA</name>
<evidence type="ECO:0000313" key="10">
    <source>
        <dbReference type="EMBL" id="CAF0966608.1"/>
    </source>
</evidence>
<evidence type="ECO:0000256" key="1">
    <source>
        <dbReference type="ARBA" id="ARBA00007416"/>
    </source>
</evidence>
<evidence type="ECO:0000256" key="7">
    <source>
        <dbReference type="ARBA" id="ARBA00023163"/>
    </source>
</evidence>
<evidence type="ECO:0000313" key="11">
    <source>
        <dbReference type="Proteomes" id="UP000663879"/>
    </source>
</evidence>
<protein>
    <submittedName>
        <fullName evidence="10">Uncharacterized protein</fullName>
    </submittedName>
</protein>
<keyword evidence="6" id="KW-0805">Transcription regulation</keyword>
<dbReference type="PANTHER" id="PTHR22597:SF0">
    <property type="entry name" value="POLYCOMB PROTEIN SUZ12"/>
    <property type="match status" value="1"/>
</dbReference>
<dbReference type="GO" id="GO:0006325">
    <property type="term" value="P:chromatin organization"/>
    <property type="evidence" value="ECO:0007669"/>
    <property type="project" value="UniProtKB-KW"/>
</dbReference>
<keyword evidence="4" id="KW-0862">Zinc</keyword>
<evidence type="ECO:0000256" key="3">
    <source>
        <dbReference type="ARBA" id="ARBA00022771"/>
    </source>
</evidence>
<dbReference type="GO" id="GO:0035098">
    <property type="term" value="C:ESC/E(Z) complex"/>
    <property type="evidence" value="ECO:0007669"/>
    <property type="project" value="TreeGrafter"/>
</dbReference>
<evidence type="ECO:0000256" key="6">
    <source>
        <dbReference type="ARBA" id="ARBA00023015"/>
    </source>
</evidence>
<evidence type="ECO:0000256" key="4">
    <source>
        <dbReference type="ARBA" id="ARBA00022833"/>
    </source>
</evidence>
<gene>
    <name evidence="10" type="ORF">OXX778_LOCUS14695</name>
</gene>